<dbReference type="PROSITE" id="PS50043">
    <property type="entry name" value="HTH_LUXR_2"/>
    <property type="match status" value="1"/>
</dbReference>
<dbReference type="InterPro" id="IPR036388">
    <property type="entry name" value="WH-like_DNA-bd_sf"/>
</dbReference>
<dbReference type="SMART" id="SM00421">
    <property type="entry name" value="HTH_LUXR"/>
    <property type="match status" value="1"/>
</dbReference>
<proteinExistence type="predicted"/>
<comment type="caution">
    <text evidence="5">The sequence shown here is derived from an EMBL/GenBank/DDBJ whole genome shotgun (WGS) entry which is preliminary data.</text>
</comment>
<dbReference type="PRINTS" id="PR00038">
    <property type="entry name" value="HTHLUXR"/>
</dbReference>
<evidence type="ECO:0000313" key="5">
    <source>
        <dbReference type="EMBL" id="GHH71700.1"/>
    </source>
</evidence>
<dbReference type="CDD" id="cd06170">
    <property type="entry name" value="LuxR_C_like"/>
    <property type="match status" value="1"/>
</dbReference>
<keyword evidence="1" id="KW-0547">Nucleotide-binding</keyword>
<dbReference type="InterPro" id="IPR000792">
    <property type="entry name" value="Tscrpt_reg_LuxR_C"/>
</dbReference>
<gene>
    <name evidence="5" type="ORF">GCM10018781_33450</name>
</gene>
<dbReference type="RefSeq" id="WP_190211625.1">
    <property type="nucleotide sequence ID" value="NZ_BNBO01000016.1"/>
</dbReference>
<dbReference type="Gene3D" id="1.10.10.10">
    <property type="entry name" value="Winged helix-like DNA-binding domain superfamily/Winged helix DNA-binding domain"/>
    <property type="match status" value="1"/>
</dbReference>
<evidence type="ECO:0000259" key="4">
    <source>
        <dbReference type="PROSITE" id="PS50043"/>
    </source>
</evidence>
<reference evidence="5" key="2">
    <citation type="submission" date="2020-09" db="EMBL/GenBank/DDBJ databases">
        <authorList>
            <person name="Sun Q."/>
            <person name="Ohkuma M."/>
        </authorList>
    </citation>
    <scope>NUCLEOTIDE SEQUENCE</scope>
    <source>
        <strain evidence="5">JCM 4646</strain>
    </source>
</reference>
<dbReference type="GO" id="GO:0004016">
    <property type="term" value="F:adenylate cyclase activity"/>
    <property type="evidence" value="ECO:0007669"/>
    <property type="project" value="TreeGrafter"/>
</dbReference>
<dbReference type="Proteomes" id="UP000617734">
    <property type="component" value="Unassembled WGS sequence"/>
</dbReference>
<accession>A0A919FUE5</accession>
<dbReference type="Pfam" id="PF13191">
    <property type="entry name" value="AAA_16"/>
    <property type="match status" value="1"/>
</dbReference>
<name>A0A919FUE5_9ACTN</name>
<sequence>MPGEWVGGPGAGRRAGFAFVGRGGELRTLTATLRDGPAVVLVEGEAGVGKSRLLREAAARLDDEGLVVLRGWCHPLREPLPFGPVIDALRDAHALFGPGTRLSPATAALHPYLPELAGRLPEGTDGPGAGPQQLMRAVQDLLGSLGPVVLVVEDLHWADDATRDLLLLLARNPPKGLRLVLTYRAHDLSGARNVLGVPYRRPVGVGGTEITLAPLTEEQVRELAASAIGPAAASRIGRKLFERSGGLPLAAEEDLLVLADRVDRVEDGARTGTSWLLEEAGVPRALQEAVNSRVAVLDPGAVAVVEAAAVLAVPTSEEQLALLAGLEDEQAEEALTAALLADVLVERGPGRYGFRHVLARQAVYERIPGPRRRRLHVRAIEALTGRQTPALVQIAHHTRRLGDVTAWLPTARAAADHAVAVGDDGVAAELLQQLLAEAALPSGERARTALELSRIAMYRADSSTSTAILGRIIADPALPVVVRGEIRFNLSRALVDSSADRSHSVAQMQQAITELADRPGLAAVAMSALSMVSGRGSRISTTAEDQALMAEAVRTVARSDDPLARATVLTNRITLMGMTGDARAGQLLAELPRSSPDRAVQRECARALYNAAYGAMLRGNDRARALHDEAEETARRTGYQVIEQGCAVIRLRLDLAEGQWAGLDDRLAAVLPQTAEGTKFRIAALMVRAALEVARGSWAAARQHLATFTTTDEENASWDVGQAGVTLLGRIDLLEGDPEAAWERLRRPLAARRHKGVWVRAHDLTPTAVQAALACGLPAEAERLTDEAATGIEGRDAPAAAAEVLWCRGMTTAATDPVAALTHLTRAQARYEALGRVHIAARVAEQAGCLRLAHDPGEAGHRLRQALDVFSRLGATADAARCRQALRGTGVRSPDPGRRHSYGPELSPRERQVAELLATGAGNQAIARVLGLSTRTAEHHVANTLKKLGLRRDQVRDATGAGGGG</sequence>
<dbReference type="GO" id="GO:0005737">
    <property type="term" value="C:cytoplasm"/>
    <property type="evidence" value="ECO:0007669"/>
    <property type="project" value="TreeGrafter"/>
</dbReference>
<dbReference type="GeneID" id="95353772"/>
<evidence type="ECO:0000313" key="6">
    <source>
        <dbReference type="Proteomes" id="UP000617734"/>
    </source>
</evidence>
<dbReference type="AlphaFoldDB" id="A0A919FUE5"/>
<dbReference type="InterPro" id="IPR016032">
    <property type="entry name" value="Sig_transdc_resp-reg_C-effctor"/>
</dbReference>
<feature type="region of interest" description="Disordered" evidence="3">
    <location>
        <begin position="888"/>
        <end position="908"/>
    </location>
</feature>
<dbReference type="SUPFAM" id="SSF52540">
    <property type="entry name" value="P-loop containing nucleoside triphosphate hydrolases"/>
    <property type="match status" value="1"/>
</dbReference>
<evidence type="ECO:0000256" key="1">
    <source>
        <dbReference type="ARBA" id="ARBA00022741"/>
    </source>
</evidence>
<dbReference type="GO" id="GO:0005524">
    <property type="term" value="F:ATP binding"/>
    <property type="evidence" value="ECO:0007669"/>
    <property type="project" value="UniProtKB-KW"/>
</dbReference>
<evidence type="ECO:0000256" key="3">
    <source>
        <dbReference type="SAM" id="MobiDB-lite"/>
    </source>
</evidence>
<dbReference type="InterPro" id="IPR027417">
    <property type="entry name" value="P-loop_NTPase"/>
</dbReference>
<dbReference type="PANTHER" id="PTHR16305:SF35">
    <property type="entry name" value="TRANSCRIPTIONAL ACTIVATOR DOMAIN"/>
    <property type="match status" value="1"/>
</dbReference>
<protein>
    <submittedName>
        <fullName evidence="5">LuxR family transcriptional regulator</fullName>
    </submittedName>
</protein>
<dbReference type="GO" id="GO:0006355">
    <property type="term" value="P:regulation of DNA-templated transcription"/>
    <property type="evidence" value="ECO:0007669"/>
    <property type="project" value="InterPro"/>
</dbReference>
<dbReference type="GO" id="GO:0003677">
    <property type="term" value="F:DNA binding"/>
    <property type="evidence" value="ECO:0007669"/>
    <property type="project" value="InterPro"/>
</dbReference>
<feature type="domain" description="HTH luxR-type" evidence="4">
    <location>
        <begin position="899"/>
        <end position="964"/>
    </location>
</feature>
<organism evidence="5 6">
    <name type="scientific">Kitasatospora indigofera</name>
    <dbReference type="NCBI Taxonomy" id="67307"/>
    <lineage>
        <taxon>Bacteria</taxon>
        <taxon>Bacillati</taxon>
        <taxon>Actinomycetota</taxon>
        <taxon>Actinomycetes</taxon>
        <taxon>Kitasatosporales</taxon>
        <taxon>Streptomycetaceae</taxon>
        <taxon>Kitasatospora</taxon>
    </lineage>
</organism>
<dbReference type="EMBL" id="BNBO01000016">
    <property type="protein sequence ID" value="GHH71700.1"/>
    <property type="molecule type" value="Genomic_DNA"/>
</dbReference>
<dbReference type="PANTHER" id="PTHR16305">
    <property type="entry name" value="TESTICULAR SOLUBLE ADENYLYL CYCLASE"/>
    <property type="match status" value="1"/>
</dbReference>
<reference evidence="5" key="1">
    <citation type="journal article" date="2014" name="Int. J. Syst. Evol. Microbiol.">
        <title>Complete genome sequence of Corynebacterium casei LMG S-19264T (=DSM 44701T), isolated from a smear-ripened cheese.</title>
        <authorList>
            <consortium name="US DOE Joint Genome Institute (JGI-PGF)"/>
            <person name="Walter F."/>
            <person name="Albersmeier A."/>
            <person name="Kalinowski J."/>
            <person name="Ruckert C."/>
        </authorList>
    </citation>
    <scope>NUCLEOTIDE SEQUENCE</scope>
    <source>
        <strain evidence="5">JCM 4646</strain>
    </source>
</reference>
<keyword evidence="6" id="KW-1185">Reference proteome</keyword>
<keyword evidence="2" id="KW-0067">ATP-binding</keyword>
<dbReference type="SUPFAM" id="SSF46894">
    <property type="entry name" value="C-terminal effector domain of the bipartite response regulators"/>
    <property type="match status" value="1"/>
</dbReference>
<dbReference type="Pfam" id="PF00196">
    <property type="entry name" value="GerE"/>
    <property type="match status" value="1"/>
</dbReference>
<dbReference type="InterPro" id="IPR041664">
    <property type="entry name" value="AAA_16"/>
</dbReference>
<evidence type="ECO:0000256" key="2">
    <source>
        <dbReference type="ARBA" id="ARBA00022840"/>
    </source>
</evidence>